<proteinExistence type="inferred from homology"/>
<dbReference type="InterPro" id="IPR017896">
    <property type="entry name" value="4Fe4S_Fe-S-bd"/>
</dbReference>
<dbReference type="PROSITE" id="PS00198">
    <property type="entry name" value="4FE4S_FER_1"/>
    <property type="match status" value="1"/>
</dbReference>
<dbReference type="InterPro" id="IPR006137">
    <property type="entry name" value="NADH_UbQ_OxRdtase-like_20kDa"/>
</dbReference>
<comment type="similarity">
    <text evidence="3">Belongs to the FrhG family.</text>
</comment>
<comment type="cofactor">
    <cofactor evidence="1">
        <name>[4Fe-4S] cluster</name>
        <dbReference type="ChEBI" id="CHEBI:49883"/>
    </cofactor>
</comment>
<sequence length="247" mass="26782">MFDILKAGYLKKGVVTSKYPAEPFRAPEKFLGMPAIDKSKCDRCGKCLAACPSGAINDNFDISPGRCIFCAACADVCSAIRMTGEYELASKAKPDFDVESSGRELEKKIKKAFGRSLAIREVDAGSCNGCEVEVNSLSNAIYDIERFGLHIVASPRHADALLVTGPVTRNMERGLMQSYNATPDPKMVIAMGACAITGGIFRDSYAVYNGVDALVPVDVYIPGCPPRPQAIIQGIMLAIDRWEEKRK</sequence>
<dbReference type="KEGG" id="rci:RCIX2382"/>
<keyword evidence="7" id="KW-0411">Iron-sulfur</keyword>
<dbReference type="NCBIfam" id="NF005012">
    <property type="entry name" value="PRK06411.1"/>
    <property type="match status" value="1"/>
</dbReference>
<evidence type="ECO:0000313" key="9">
    <source>
        <dbReference type="EMBL" id="CAJ37473.1"/>
    </source>
</evidence>
<gene>
    <name evidence="9" type="ORF">RCIX2382</name>
</gene>
<keyword evidence="4" id="KW-0004">4Fe-4S</keyword>
<comment type="similarity">
    <text evidence="2">Belongs to the complex I 20 kDa subunit family.</text>
</comment>
<dbReference type="InterPro" id="IPR052375">
    <property type="entry name" value="Complex_I_20kDa-like"/>
</dbReference>
<dbReference type="eggNOG" id="arCOG01553">
    <property type="taxonomic scope" value="Archaea"/>
</dbReference>
<feature type="domain" description="4Fe-4S ferredoxin-type" evidence="8">
    <location>
        <begin position="62"/>
        <end position="85"/>
    </location>
</feature>
<evidence type="ECO:0000259" key="8">
    <source>
        <dbReference type="PROSITE" id="PS51379"/>
    </source>
</evidence>
<dbReference type="PANTHER" id="PTHR42989:SF1">
    <property type="entry name" value="FORMATE HYDROGENLYASE SUBUNIT 7-RELATED"/>
    <property type="match status" value="1"/>
</dbReference>
<dbReference type="PATRIC" id="fig|351160.9.peg.808"/>
<keyword evidence="10" id="KW-1185">Reference proteome</keyword>
<dbReference type="GeneID" id="5144085"/>
<evidence type="ECO:0000256" key="6">
    <source>
        <dbReference type="ARBA" id="ARBA00023004"/>
    </source>
</evidence>
<dbReference type="PROSITE" id="PS51379">
    <property type="entry name" value="4FE4S_FER_2"/>
    <property type="match status" value="2"/>
</dbReference>
<dbReference type="Proteomes" id="UP000000663">
    <property type="component" value="Chromosome"/>
</dbReference>
<dbReference type="PANTHER" id="PTHR42989">
    <property type="entry name" value="HYDROGENASE-4 COMPONENT I"/>
    <property type="match status" value="1"/>
</dbReference>
<dbReference type="GO" id="GO:0051539">
    <property type="term" value="F:4 iron, 4 sulfur cluster binding"/>
    <property type="evidence" value="ECO:0007669"/>
    <property type="project" value="UniProtKB-KW"/>
</dbReference>
<feature type="domain" description="4Fe-4S ferredoxin-type" evidence="8">
    <location>
        <begin position="32"/>
        <end position="61"/>
    </location>
</feature>
<dbReference type="GO" id="GO:0016491">
    <property type="term" value="F:oxidoreductase activity"/>
    <property type="evidence" value="ECO:0007669"/>
    <property type="project" value="UniProtKB-ARBA"/>
</dbReference>
<keyword evidence="6" id="KW-0408">Iron</keyword>
<keyword evidence="5" id="KW-0479">Metal-binding</keyword>
<dbReference type="Pfam" id="PF01058">
    <property type="entry name" value="Oxidored_q6"/>
    <property type="match status" value="1"/>
</dbReference>
<dbReference type="RefSeq" id="WP_012035108.1">
    <property type="nucleotide sequence ID" value="NC_009464.1"/>
</dbReference>
<dbReference type="InterPro" id="IPR017900">
    <property type="entry name" value="4Fe4S_Fe_S_CS"/>
</dbReference>
<dbReference type="GO" id="GO:0046872">
    <property type="term" value="F:metal ion binding"/>
    <property type="evidence" value="ECO:0007669"/>
    <property type="project" value="UniProtKB-KW"/>
</dbReference>
<accession>Q0W2C0</accession>
<dbReference type="SUPFAM" id="SSF54862">
    <property type="entry name" value="4Fe-4S ferredoxins"/>
    <property type="match status" value="1"/>
</dbReference>
<evidence type="ECO:0000256" key="2">
    <source>
        <dbReference type="ARBA" id="ARBA00009173"/>
    </source>
</evidence>
<dbReference type="AlphaFoldDB" id="Q0W2C0"/>
<dbReference type="SUPFAM" id="SSF56770">
    <property type="entry name" value="HydA/Nqo6-like"/>
    <property type="match status" value="1"/>
</dbReference>
<evidence type="ECO:0000256" key="1">
    <source>
        <dbReference type="ARBA" id="ARBA00001966"/>
    </source>
</evidence>
<evidence type="ECO:0000313" key="10">
    <source>
        <dbReference type="Proteomes" id="UP000000663"/>
    </source>
</evidence>
<evidence type="ECO:0000256" key="5">
    <source>
        <dbReference type="ARBA" id="ARBA00022723"/>
    </source>
</evidence>
<dbReference type="Pfam" id="PF12837">
    <property type="entry name" value="Fer4_6"/>
    <property type="match status" value="1"/>
</dbReference>
<dbReference type="Gene3D" id="3.30.70.20">
    <property type="match status" value="1"/>
</dbReference>
<evidence type="ECO:0000256" key="4">
    <source>
        <dbReference type="ARBA" id="ARBA00022485"/>
    </source>
</evidence>
<reference evidence="9 10" key="1">
    <citation type="journal article" date="2006" name="Science">
        <title>Genome of rice cluster I archaea -- the key methane producers in the rice rhizosphere.</title>
        <authorList>
            <person name="Erkel C."/>
            <person name="Kube M."/>
            <person name="Reinhardt R."/>
            <person name="Liesack W."/>
        </authorList>
    </citation>
    <scope>NUCLEOTIDE SEQUENCE [LARGE SCALE GENOMIC DNA]</scope>
    <source>
        <strain evidence="10">DSM 22066 / NBRC 105507 / MRE50</strain>
    </source>
</reference>
<evidence type="ECO:0000256" key="7">
    <source>
        <dbReference type="ARBA" id="ARBA00023014"/>
    </source>
</evidence>
<dbReference type="EMBL" id="AM114193">
    <property type="protein sequence ID" value="CAJ37473.1"/>
    <property type="molecule type" value="Genomic_DNA"/>
</dbReference>
<evidence type="ECO:0000256" key="3">
    <source>
        <dbReference type="ARBA" id="ARBA00010870"/>
    </source>
</evidence>
<name>Q0W2C0_METAR</name>
<organism evidence="9 10">
    <name type="scientific">Methanocella arvoryzae (strain DSM 22066 / NBRC 105507 / MRE50)</name>
    <dbReference type="NCBI Taxonomy" id="351160"/>
    <lineage>
        <taxon>Archaea</taxon>
        <taxon>Methanobacteriati</taxon>
        <taxon>Methanobacteriota</taxon>
        <taxon>Stenosarchaea group</taxon>
        <taxon>Methanomicrobia</taxon>
        <taxon>Methanocellales</taxon>
        <taxon>Methanocellaceae</taxon>
        <taxon>Methanocella</taxon>
    </lineage>
</organism>
<dbReference type="Gene3D" id="3.40.50.12280">
    <property type="match status" value="1"/>
</dbReference>
<protein>
    <submittedName>
        <fullName evidence="9">Hydrogenase, small subunit-like protein (HycG-like)</fullName>
    </submittedName>
</protein>
<dbReference type="OrthoDB" id="5740at2157"/>
<dbReference type="STRING" id="351160.RCIX2382"/>